<dbReference type="STRING" id="1724.GCA_001044175_00293"/>
<reference evidence="2 3" key="1">
    <citation type="submission" date="2017-10" db="EMBL/GenBank/DDBJ databases">
        <title>Sequencing the genomes of 1000 actinobacteria strains.</title>
        <authorList>
            <person name="Klenk H.-P."/>
        </authorList>
    </citation>
    <scope>NUCLEOTIDE SEQUENCE [LARGE SCALE GENOMIC DNA]</scope>
    <source>
        <strain evidence="2 3">DSM 20688</strain>
    </source>
</reference>
<dbReference type="CDD" id="cd00093">
    <property type="entry name" value="HTH_XRE"/>
    <property type="match status" value="1"/>
</dbReference>
<evidence type="ECO:0000259" key="1">
    <source>
        <dbReference type="PROSITE" id="PS50943"/>
    </source>
</evidence>
<dbReference type="Proteomes" id="UP000221653">
    <property type="component" value="Unassembled WGS sequence"/>
</dbReference>
<dbReference type="AlphaFoldDB" id="A0A2A9DMH7"/>
<dbReference type="SUPFAM" id="SSF47413">
    <property type="entry name" value="lambda repressor-like DNA-binding domains"/>
    <property type="match status" value="1"/>
</dbReference>
<sequence>MASTNLHAGKEFQRLRGDADLATHWSSYGYVFSRTIYAYRRLRGLTQDELAELSGIDRNTISMYERNETNTGAVVNPQLRNIYALALALDVPPAVLLPRGERIPVGKCEVPDHAFALVWPASDDDFGSLRDRVNVYKKRVRAATAPASVPVVGTVHAPAWDMLEKQARGLPFAGLREHPVFLVAQRGL</sequence>
<feature type="domain" description="HTH cro/C1-type" evidence="1">
    <location>
        <begin position="36"/>
        <end position="96"/>
    </location>
</feature>
<comment type="caution">
    <text evidence="2">The sequence shown here is derived from an EMBL/GenBank/DDBJ whole genome shotgun (WGS) entry which is preliminary data.</text>
</comment>
<proteinExistence type="predicted"/>
<evidence type="ECO:0000313" key="3">
    <source>
        <dbReference type="Proteomes" id="UP000221653"/>
    </source>
</evidence>
<dbReference type="InterPro" id="IPR001387">
    <property type="entry name" value="Cro/C1-type_HTH"/>
</dbReference>
<gene>
    <name evidence="2" type="ORF">ATK06_0179</name>
</gene>
<dbReference type="OrthoDB" id="4559617at2"/>
<keyword evidence="3" id="KW-1185">Reference proteome</keyword>
<dbReference type="EMBL" id="PDJF01000001">
    <property type="protein sequence ID" value="PFG27130.1"/>
    <property type="molecule type" value="Genomic_DNA"/>
</dbReference>
<dbReference type="PROSITE" id="PS50943">
    <property type="entry name" value="HTH_CROC1"/>
    <property type="match status" value="1"/>
</dbReference>
<accession>A0A2A9DMH7</accession>
<dbReference type="InterPro" id="IPR010982">
    <property type="entry name" value="Lambda_DNA-bd_dom_sf"/>
</dbReference>
<dbReference type="SMART" id="SM00530">
    <property type="entry name" value="HTH_XRE"/>
    <property type="match status" value="1"/>
</dbReference>
<organism evidence="2 3">
    <name type="scientific">Corynebacterium renale</name>
    <dbReference type="NCBI Taxonomy" id="1724"/>
    <lineage>
        <taxon>Bacteria</taxon>
        <taxon>Bacillati</taxon>
        <taxon>Actinomycetota</taxon>
        <taxon>Actinomycetes</taxon>
        <taxon>Mycobacteriales</taxon>
        <taxon>Corynebacteriaceae</taxon>
        <taxon>Corynebacterium</taxon>
    </lineage>
</organism>
<protein>
    <submittedName>
        <fullName evidence="2">Helix-turn-helix protein</fullName>
    </submittedName>
</protein>
<dbReference type="Pfam" id="PF01381">
    <property type="entry name" value="HTH_3"/>
    <property type="match status" value="1"/>
</dbReference>
<name>A0A2A9DMH7_9CORY</name>
<dbReference type="Gene3D" id="1.10.260.40">
    <property type="entry name" value="lambda repressor-like DNA-binding domains"/>
    <property type="match status" value="1"/>
</dbReference>
<evidence type="ECO:0000313" key="2">
    <source>
        <dbReference type="EMBL" id="PFG27130.1"/>
    </source>
</evidence>
<dbReference type="GO" id="GO:0003677">
    <property type="term" value="F:DNA binding"/>
    <property type="evidence" value="ECO:0007669"/>
    <property type="project" value="InterPro"/>
</dbReference>
<dbReference type="RefSeq" id="WP_053072889.1">
    <property type="nucleotide sequence ID" value="NZ_LDYE01000011.1"/>
</dbReference>